<dbReference type="EMBL" id="QXWZ01000002">
    <property type="protein sequence ID" value="NBI77602.1"/>
    <property type="molecule type" value="Genomic_DNA"/>
</dbReference>
<reference evidence="1 2" key="1">
    <citation type="submission" date="2018-08" db="EMBL/GenBank/DDBJ databases">
        <title>Murine metabolic-syndrome-specific gut microbial biobank.</title>
        <authorList>
            <person name="Liu C."/>
        </authorList>
    </citation>
    <scope>NUCLEOTIDE SEQUENCE [LARGE SCALE GENOMIC DNA]</scope>
    <source>
        <strain evidence="1 2">X69</strain>
    </source>
</reference>
<sequence length="67" mass="7834">MPIRNILIQANEHLQKWSGKKTFFYGLSMYKLPPIMYNIKINLFVGFWRPAKQNRHVGNSMVHAGSD</sequence>
<name>A0A845RIL8_9FIRM</name>
<proteinExistence type="predicted"/>
<dbReference type="Proteomes" id="UP000446348">
    <property type="component" value="Unassembled WGS sequence"/>
</dbReference>
<organism evidence="1 2">
    <name type="scientific">Anaerotruncus colihominis</name>
    <dbReference type="NCBI Taxonomy" id="169435"/>
    <lineage>
        <taxon>Bacteria</taxon>
        <taxon>Bacillati</taxon>
        <taxon>Bacillota</taxon>
        <taxon>Clostridia</taxon>
        <taxon>Eubacteriales</taxon>
        <taxon>Oscillospiraceae</taxon>
        <taxon>Anaerotruncus</taxon>
    </lineage>
</organism>
<protein>
    <submittedName>
        <fullName evidence="1">Uncharacterized protein</fullName>
    </submittedName>
</protein>
<evidence type="ECO:0000313" key="2">
    <source>
        <dbReference type="Proteomes" id="UP000446348"/>
    </source>
</evidence>
<accession>A0A845RIL8</accession>
<evidence type="ECO:0000313" key="1">
    <source>
        <dbReference type="EMBL" id="NBI77602.1"/>
    </source>
</evidence>
<dbReference type="AlphaFoldDB" id="A0A845RIL8"/>
<gene>
    <name evidence="1" type="ORF">D3Z39_01715</name>
</gene>
<comment type="caution">
    <text evidence="1">The sequence shown here is derived from an EMBL/GenBank/DDBJ whole genome shotgun (WGS) entry which is preliminary data.</text>
</comment>